<proteinExistence type="predicted"/>
<reference evidence="1 2" key="1">
    <citation type="submission" date="2023-08" db="EMBL/GenBank/DDBJ databases">
        <title>Alcaligenaceae gen. nov., a novel taxon isolated from the sludge of Yixing Pesticide Factory.</title>
        <authorList>
            <person name="Ruan L."/>
        </authorList>
    </citation>
    <scope>NUCLEOTIDE SEQUENCE [LARGE SCALE GENOMIC DNA]</scope>
    <source>
        <strain evidence="1 2">LG-2</strain>
    </source>
</reference>
<evidence type="ECO:0000313" key="2">
    <source>
        <dbReference type="Proteomes" id="UP001232156"/>
    </source>
</evidence>
<dbReference type="RefSeq" id="WP_347286718.1">
    <property type="nucleotide sequence ID" value="NZ_JAUZQE010000010.1"/>
</dbReference>
<dbReference type="Proteomes" id="UP001232156">
    <property type="component" value="Unassembled WGS sequence"/>
</dbReference>
<gene>
    <name evidence="1" type="ORF">Q8947_05970</name>
</gene>
<name>A0ABU1D5H9_9BURK</name>
<dbReference type="Pfam" id="PF11185">
    <property type="entry name" value="DUF2971"/>
    <property type="match status" value="1"/>
</dbReference>
<dbReference type="EMBL" id="JAUZQE010000010">
    <property type="protein sequence ID" value="MDR4125527.1"/>
    <property type="molecule type" value="Genomic_DNA"/>
</dbReference>
<sequence length="282" mass="32262">MTTALTCFKYRSSAAALRCLAEGSLYFAKPSELNDTLEATYEHATPEDFARVMTQTYSEIRQQRGGQALSFDRRGLAEIAEAHAWECQRLQAFTDQIGIFSAAQRPDHQAMWAYYAGNASGVCFELEWSHEIADRHQLWATDVQYQQTPRIHNRADDWRTIFFELAAEHPAASLEELHRLSQTDLLTKKWGILTASRAASVKHTDWAHEKEVRLLAPKSGALPILSDVLKRIHYVRRDRDHWPDIVQLLATRYPSVELVHWQFAHGKISAIPAPMEIRLIPV</sequence>
<accession>A0ABU1D5H9</accession>
<dbReference type="InterPro" id="IPR021352">
    <property type="entry name" value="DUF2971"/>
</dbReference>
<organism evidence="1 2">
    <name type="scientific">Yanghanlia caeni</name>
    <dbReference type="NCBI Taxonomy" id="3064283"/>
    <lineage>
        <taxon>Bacteria</taxon>
        <taxon>Pseudomonadati</taxon>
        <taxon>Pseudomonadota</taxon>
        <taxon>Betaproteobacteria</taxon>
        <taxon>Burkholderiales</taxon>
        <taxon>Alcaligenaceae</taxon>
        <taxon>Yanghanlia</taxon>
    </lineage>
</organism>
<comment type="caution">
    <text evidence="1">The sequence shown here is derived from an EMBL/GenBank/DDBJ whole genome shotgun (WGS) entry which is preliminary data.</text>
</comment>
<keyword evidence="2" id="KW-1185">Reference proteome</keyword>
<evidence type="ECO:0000313" key="1">
    <source>
        <dbReference type="EMBL" id="MDR4125527.1"/>
    </source>
</evidence>
<protein>
    <submittedName>
        <fullName evidence="1">DUF2971 domain-containing protein</fullName>
    </submittedName>
</protein>